<dbReference type="STRING" id="1131292.BCR24_01530"/>
<evidence type="ECO:0000256" key="1">
    <source>
        <dbReference type="SAM" id="MobiDB-lite"/>
    </source>
</evidence>
<dbReference type="OrthoDB" id="2185308at2"/>
<name>A0A1E5HGI4_9ENTE</name>
<evidence type="ECO:0000313" key="2">
    <source>
        <dbReference type="EMBL" id="OEG24062.1"/>
    </source>
</evidence>
<reference evidence="3" key="1">
    <citation type="submission" date="2016-09" db="EMBL/GenBank/DDBJ databases">
        <authorList>
            <person name="Gulvik C.A."/>
        </authorList>
    </citation>
    <scope>NUCLEOTIDE SEQUENCE [LARGE SCALE GENOMIC DNA]</scope>
    <source>
        <strain evidence="3">LMG 26676</strain>
    </source>
</reference>
<feature type="compositionally biased region" description="Polar residues" evidence="1">
    <location>
        <begin position="24"/>
        <end position="51"/>
    </location>
</feature>
<comment type="caution">
    <text evidence="2">The sequence shown here is derived from an EMBL/GenBank/DDBJ whole genome shotgun (WGS) entry which is preliminary data.</text>
</comment>
<dbReference type="NCBIfam" id="TIGR04197">
    <property type="entry name" value="T7SS_SACOL2603"/>
    <property type="match status" value="1"/>
</dbReference>
<dbReference type="InterPro" id="IPR021477">
    <property type="entry name" value="TVIIS_effector_SACOL2603_fam"/>
</dbReference>
<organism evidence="2 3">
    <name type="scientific">Enterococcus ureilyticus</name>
    <dbReference type="NCBI Taxonomy" id="1131292"/>
    <lineage>
        <taxon>Bacteria</taxon>
        <taxon>Bacillati</taxon>
        <taxon>Bacillota</taxon>
        <taxon>Bacilli</taxon>
        <taxon>Lactobacillales</taxon>
        <taxon>Enterococcaceae</taxon>
        <taxon>Enterococcus</taxon>
    </lineage>
</organism>
<dbReference type="AlphaFoldDB" id="A0A1E5HGI4"/>
<proteinExistence type="predicted"/>
<dbReference type="Proteomes" id="UP000094469">
    <property type="component" value="Unassembled WGS sequence"/>
</dbReference>
<dbReference type="EMBL" id="MIKC01000001">
    <property type="protein sequence ID" value="OEG24062.1"/>
    <property type="molecule type" value="Genomic_DNA"/>
</dbReference>
<sequence>MSGIKSSLTVAGSVSEQFSQAASGFSSVNEASSKAERTTVSGNNHAKNSLASMHRRGQRLSNAIARDGNNIHSVAKEFSIIDQKIKKSFDLPLLSPSFGGGKRS</sequence>
<protein>
    <submittedName>
        <fullName evidence="2">Type VII secretion effector</fullName>
    </submittedName>
</protein>
<evidence type="ECO:0000313" key="3">
    <source>
        <dbReference type="Proteomes" id="UP000094469"/>
    </source>
</evidence>
<accession>A0A1E5HGI4</accession>
<feature type="region of interest" description="Disordered" evidence="1">
    <location>
        <begin position="24"/>
        <end position="58"/>
    </location>
</feature>
<keyword evidence="3" id="KW-1185">Reference proteome</keyword>
<gene>
    <name evidence="2" type="ORF">BCR24_01530</name>
</gene>
<dbReference type="RefSeq" id="WP_069638787.1">
    <property type="nucleotide sequence ID" value="NZ_JAFBEZ010000013.1"/>
</dbReference>